<gene>
    <name evidence="1" type="ORF">DAMNIGENAA_15460</name>
</gene>
<dbReference type="Pfam" id="PF13189">
    <property type="entry name" value="Cytidylate_kin2"/>
    <property type="match status" value="1"/>
</dbReference>
<evidence type="ECO:0008006" key="3">
    <source>
        <dbReference type="Google" id="ProtNLM"/>
    </source>
</evidence>
<reference evidence="1" key="1">
    <citation type="submission" date="2022-12" db="EMBL/GenBank/DDBJ databases">
        <title>Reference genome sequencing for broad-spectrum identification of bacterial and archaeal isolates by mass spectrometry.</title>
        <authorList>
            <person name="Sekiguchi Y."/>
            <person name="Tourlousse D.M."/>
        </authorList>
    </citation>
    <scope>NUCLEOTIDE SEQUENCE</scope>
    <source>
        <strain evidence="1">ASRB1</strain>
    </source>
</reference>
<comment type="caution">
    <text evidence="1">The sequence shown here is derived from an EMBL/GenBank/DDBJ whole genome shotgun (WGS) entry which is preliminary data.</text>
</comment>
<name>A0A9W6FSJ2_9BACT</name>
<protein>
    <recommendedName>
        <fullName evidence="3">Cytidylate kinase-like family protein</fullName>
    </recommendedName>
</protein>
<keyword evidence="2" id="KW-1185">Reference proteome</keyword>
<dbReference type="AlphaFoldDB" id="A0A9W6FSJ2"/>
<accession>A0A9W6FSJ2</accession>
<evidence type="ECO:0000313" key="2">
    <source>
        <dbReference type="Proteomes" id="UP001144372"/>
    </source>
</evidence>
<dbReference type="RefSeq" id="WP_281793380.1">
    <property type="nucleotide sequence ID" value="NZ_BSDR01000001.1"/>
</dbReference>
<dbReference type="InterPro" id="IPR027417">
    <property type="entry name" value="P-loop_NTPase"/>
</dbReference>
<dbReference type="Proteomes" id="UP001144372">
    <property type="component" value="Unassembled WGS sequence"/>
</dbReference>
<dbReference type="Gene3D" id="3.40.50.300">
    <property type="entry name" value="P-loop containing nucleotide triphosphate hydrolases"/>
    <property type="match status" value="1"/>
</dbReference>
<evidence type="ECO:0000313" key="1">
    <source>
        <dbReference type="EMBL" id="GLI34113.1"/>
    </source>
</evidence>
<proteinExistence type="predicted"/>
<dbReference type="EMBL" id="BSDR01000001">
    <property type="protein sequence ID" value="GLI34113.1"/>
    <property type="molecule type" value="Genomic_DNA"/>
</dbReference>
<organism evidence="1 2">
    <name type="scientific">Desulforhabdus amnigena</name>
    <dbReference type="NCBI Taxonomy" id="40218"/>
    <lineage>
        <taxon>Bacteria</taxon>
        <taxon>Pseudomonadati</taxon>
        <taxon>Thermodesulfobacteriota</taxon>
        <taxon>Syntrophobacteria</taxon>
        <taxon>Syntrophobacterales</taxon>
        <taxon>Syntrophobacteraceae</taxon>
        <taxon>Desulforhabdus</taxon>
    </lineage>
</organism>
<sequence length="275" mass="31278">MSILFISRGTMSGVYQLVKCLVGRTGIREVSHEDLTKIVNRHGELATRVMQQLDGAISAYDQFSRLRWPYWVLMRQALLEEVLADNMVYHGYSAHFLLPTLQHSIKVRIDAPLDLRVKMTMKRLDCDEKAARDYITRADDERVRWARFMYYRDVRDPKYYDLHINLGHMSLDAICGILDRAISEKEFQTLPETRAEVERLFLAASVEAALVTDPRTYDLEIGAKVEGADVYLSGPYLADRQLATVTEIVAGIAGVEKIRYAPGYAATFGILHGKS</sequence>